<dbReference type="GO" id="GO:0007117">
    <property type="term" value="P:budding cell bud growth"/>
    <property type="evidence" value="ECO:0007669"/>
    <property type="project" value="TreeGrafter"/>
</dbReference>
<dbReference type="FunFam" id="1.50.10.20:FF:000006">
    <property type="entry name" value="Mannan endo-1,6-alpha-mannosidase"/>
    <property type="match status" value="1"/>
</dbReference>
<dbReference type="Proteomes" id="UP000189513">
    <property type="component" value="Unassembled WGS sequence"/>
</dbReference>
<proteinExistence type="inferred from homology"/>
<comment type="similarity">
    <text evidence="3 12">Belongs to the glycosyl hydrolase 76 family.</text>
</comment>
<feature type="signal peptide" evidence="14">
    <location>
        <begin position="1"/>
        <end position="23"/>
    </location>
</feature>
<name>A0A061AUD8_CYBFA</name>
<evidence type="ECO:0000256" key="10">
    <source>
        <dbReference type="ARBA" id="ARBA00023316"/>
    </source>
</evidence>
<dbReference type="PANTHER" id="PTHR12145">
    <property type="entry name" value="MANNAN ENDO-1,6-ALPHA-MANNOSIDASE DCW1"/>
    <property type="match status" value="1"/>
</dbReference>
<evidence type="ECO:0000256" key="7">
    <source>
        <dbReference type="ARBA" id="ARBA00023136"/>
    </source>
</evidence>
<gene>
    <name evidence="16" type="ORF">BON22_3064</name>
    <name evidence="15" type="ORF">CYFA0S_06e03510g</name>
</gene>
<comment type="subcellular location">
    <subcellularLocation>
        <location evidence="2">Endomembrane system</location>
    </subcellularLocation>
</comment>
<protein>
    <recommendedName>
        <fullName evidence="4 12">Mannan endo-1,6-alpha-mannosidase</fullName>
        <ecNumber evidence="4 12">3.2.1.101</ecNumber>
    </recommendedName>
</protein>
<dbReference type="OMA" id="GMFQPPY"/>
<comment type="catalytic activity">
    <reaction evidence="1 12">
        <text>Random hydrolysis of (1-&gt;6)-alpha-D-mannosidic linkages in unbranched (1-&gt;6)-mannans.</text>
        <dbReference type="EC" id="3.2.1.101"/>
    </reaction>
</comment>
<reference evidence="17" key="2">
    <citation type="journal article" date="2017" name="Genome Announc.">
        <title>Genome sequences of Cyberlindnera fabianii 65, Pichia kudriavzevii 129, and Saccharomyces cerevisiae 131 isolated from fermented masau fruits in Zimbabwe.</title>
        <authorList>
            <person name="van Rijswijck I.M.H."/>
            <person name="Derks M.F.L."/>
            <person name="Abee T."/>
            <person name="de Ridder D."/>
            <person name="Smid E.J."/>
        </authorList>
    </citation>
    <scope>NUCLEOTIDE SEQUENCE [LARGE SCALE GENOMIC DNA]</scope>
    <source>
        <strain evidence="17">65</strain>
    </source>
</reference>
<keyword evidence="17" id="KW-1185">Reference proteome</keyword>
<dbReference type="AlphaFoldDB" id="A0A061AUD8"/>
<dbReference type="GO" id="GO:0071555">
    <property type="term" value="P:cell wall organization"/>
    <property type="evidence" value="ECO:0007669"/>
    <property type="project" value="UniProtKB-KW"/>
</dbReference>
<dbReference type="GO" id="GO:0009272">
    <property type="term" value="P:fungal-type cell wall biogenesis"/>
    <property type="evidence" value="ECO:0007669"/>
    <property type="project" value="TreeGrafter"/>
</dbReference>
<dbReference type="OrthoDB" id="4187847at2759"/>
<evidence type="ECO:0000256" key="4">
    <source>
        <dbReference type="ARBA" id="ARBA00012350"/>
    </source>
</evidence>
<dbReference type="InterPro" id="IPR008928">
    <property type="entry name" value="6-hairpin_glycosidase_sf"/>
</dbReference>
<dbReference type="InterPro" id="IPR005198">
    <property type="entry name" value="Glyco_hydro_76"/>
</dbReference>
<evidence type="ECO:0000256" key="1">
    <source>
        <dbReference type="ARBA" id="ARBA00001452"/>
    </source>
</evidence>
<sequence>MQLKQTLSTLTALLSFTATTTNAITIDTADSSSICEAVALVQDGVLDYYAGTQYGGTIGMFQNPYYWWEAGEAFGSLLGAWYFCKNDTFEDLIFDALMAQRGDHYDYIPSNQSLTEGNDDQGFWGLAVMEAAERNFTNPGDDEPGWLALTQAVFNTMWSRWDEDNCGGGLRWQIFTWNSGYSYKNTISTACLFTLAARLGRYTGNETYIDIANTAYEWLVDVGFVVEGDSAAVYDGAEIADDNCTDITKIEWSYNMGLLMAGSAYAYNATEDDTWLQRTEMFVKGASIFFDNDIMYERACQSSKSCNTDQRSFKSIFSRCLGQTAMLAPTTHDTIWTWIQASAKGAAASCVGGYDKHTCGLDWTTGSNDGNYGLGEQISALEIFNALLINDRPAPYSNETGGTSEGNAALGTNTEVTALETNDLNITGKDRAGSGILTAVILAIMTGGAIWMVL</sequence>
<evidence type="ECO:0000256" key="5">
    <source>
        <dbReference type="ARBA" id="ARBA00022729"/>
    </source>
</evidence>
<keyword evidence="5 14" id="KW-0732">Signal</keyword>
<keyword evidence="9 12" id="KW-0326">Glycosidase</keyword>
<keyword evidence="7 13" id="KW-0472">Membrane</keyword>
<evidence type="ECO:0000256" key="3">
    <source>
        <dbReference type="ARBA" id="ARBA00009699"/>
    </source>
</evidence>
<keyword evidence="6 12" id="KW-0378">Hydrolase</keyword>
<dbReference type="InterPro" id="IPR014480">
    <property type="entry name" value="Mannan-1_6-alpha_mannosidase"/>
</dbReference>
<evidence type="ECO:0000256" key="11">
    <source>
        <dbReference type="ARBA" id="ARBA00054068"/>
    </source>
</evidence>
<dbReference type="GO" id="GO:0008496">
    <property type="term" value="F:mannan endo-1,6-alpha-mannosidase activity"/>
    <property type="evidence" value="ECO:0007669"/>
    <property type="project" value="UniProtKB-UniRule"/>
</dbReference>
<dbReference type="EC" id="3.2.1.101" evidence="4 12"/>
<evidence type="ECO:0000256" key="13">
    <source>
        <dbReference type="SAM" id="Phobius"/>
    </source>
</evidence>
<evidence type="ECO:0000256" key="8">
    <source>
        <dbReference type="ARBA" id="ARBA00023180"/>
    </source>
</evidence>
<keyword evidence="8" id="KW-0325">Glycoprotein</keyword>
<dbReference type="EMBL" id="LK052891">
    <property type="protein sequence ID" value="CDR41189.1"/>
    <property type="molecule type" value="Genomic_DNA"/>
</dbReference>
<dbReference type="Pfam" id="PF03663">
    <property type="entry name" value="Glyco_hydro_76"/>
    <property type="match status" value="1"/>
</dbReference>
<feature type="transmembrane region" description="Helical" evidence="13">
    <location>
        <begin position="432"/>
        <end position="453"/>
    </location>
</feature>
<keyword evidence="10" id="KW-0961">Cell wall biogenesis/degradation</keyword>
<evidence type="ECO:0000256" key="14">
    <source>
        <dbReference type="SAM" id="SignalP"/>
    </source>
</evidence>
<evidence type="ECO:0000256" key="6">
    <source>
        <dbReference type="ARBA" id="ARBA00022801"/>
    </source>
</evidence>
<dbReference type="STRING" id="36022.A0A061AUD8"/>
<dbReference type="GO" id="GO:0012505">
    <property type="term" value="C:endomembrane system"/>
    <property type="evidence" value="ECO:0007669"/>
    <property type="project" value="UniProtKB-SubCell"/>
</dbReference>
<dbReference type="EMBL" id="MPUK01000005">
    <property type="protein sequence ID" value="ONH67286.1"/>
    <property type="molecule type" value="Genomic_DNA"/>
</dbReference>
<dbReference type="PIRSF" id="PIRSF016302">
    <property type="entry name" value="Man_a_manosd"/>
    <property type="match status" value="1"/>
</dbReference>
<evidence type="ECO:0000256" key="2">
    <source>
        <dbReference type="ARBA" id="ARBA00004308"/>
    </source>
</evidence>
<dbReference type="SUPFAM" id="SSF48208">
    <property type="entry name" value="Six-hairpin glycosidases"/>
    <property type="match status" value="1"/>
</dbReference>
<reference evidence="16" key="3">
    <citation type="submission" date="2017-01" db="EMBL/GenBank/DDBJ databases">
        <authorList>
            <person name="Mah S.A."/>
            <person name="Swanson W.J."/>
            <person name="Moy G.W."/>
            <person name="Vacquier V.D."/>
        </authorList>
    </citation>
    <scope>NUCLEOTIDE SEQUENCE [LARGE SCALE GENOMIC DNA]</scope>
    <source>
        <strain evidence="16">65</strain>
    </source>
</reference>
<evidence type="ECO:0000313" key="17">
    <source>
        <dbReference type="Proteomes" id="UP000189513"/>
    </source>
</evidence>
<keyword evidence="13" id="KW-0812">Transmembrane</keyword>
<dbReference type="GO" id="GO:0016052">
    <property type="term" value="P:carbohydrate catabolic process"/>
    <property type="evidence" value="ECO:0007669"/>
    <property type="project" value="InterPro"/>
</dbReference>
<accession>A0A061AUD8</accession>
<organism evidence="15">
    <name type="scientific">Cyberlindnera fabianii</name>
    <name type="common">Yeast</name>
    <name type="synonym">Hansenula fabianii</name>
    <dbReference type="NCBI Taxonomy" id="36022"/>
    <lineage>
        <taxon>Eukaryota</taxon>
        <taxon>Fungi</taxon>
        <taxon>Dikarya</taxon>
        <taxon>Ascomycota</taxon>
        <taxon>Saccharomycotina</taxon>
        <taxon>Saccharomycetes</taxon>
        <taxon>Phaffomycetales</taxon>
        <taxon>Phaffomycetaceae</taxon>
        <taxon>Cyberlindnera</taxon>
    </lineage>
</organism>
<evidence type="ECO:0000313" key="15">
    <source>
        <dbReference type="EMBL" id="CDR41189.1"/>
    </source>
</evidence>
<comment type="function">
    <text evidence="11">Required for normal synthesis of the cell wall.</text>
</comment>
<evidence type="ECO:0000256" key="9">
    <source>
        <dbReference type="ARBA" id="ARBA00023295"/>
    </source>
</evidence>
<dbReference type="PANTHER" id="PTHR12145:SF21">
    <property type="entry name" value="MANNAN ENDO-1,6-ALPHA-MANNOSIDASE DFG5"/>
    <property type="match status" value="1"/>
</dbReference>
<keyword evidence="13" id="KW-1133">Transmembrane helix</keyword>
<dbReference type="VEuPathDB" id="FungiDB:BON22_3064"/>
<evidence type="ECO:0000256" key="12">
    <source>
        <dbReference type="PIRNR" id="PIRNR016302"/>
    </source>
</evidence>
<dbReference type="Gene3D" id="1.50.10.20">
    <property type="match status" value="1"/>
</dbReference>
<reference evidence="15" key="1">
    <citation type="journal article" date="2014" name="Genome Announc.">
        <title>Genome sequence of the yeast Cyberlindnera fabianii (Hansenula fabianii).</title>
        <authorList>
            <person name="Freel K.C."/>
            <person name="Sarilar V."/>
            <person name="Neuveglise C."/>
            <person name="Devillers H."/>
            <person name="Friedrich A."/>
            <person name="Schacherer J."/>
        </authorList>
    </citation>
    <scope>NUCLEOTIDE SEQUENCE</scope>
    <source>
        <strain evidence="15">YJS4271</strain>
    </source>
</reference>
<evidence type="ECO:0000313" key="16">
    <source>
        <dbReference type="EMBL" id="ONH67286.1"/>
    </source>
</evidence>
<feature type="chain" id="PRO_5015026801" description="Mannan endo-1,6-alpha-mannosidase" evidence="14">
    <location>
        <begin position="24"/>
        <end position="454"/>
    </location>
</feature>